<gene>
    <name evidence="2" type="ORF">TrRE_jg5923</name>
</gene>
<dbReference type="EMBL" id="BRXZ01003109">
    <property type="protein sequence ID" value="GMH47401.1"/>
    <property type="molecule type" value="Genomic_DNA"/>
</dbReference>
<keyword evidence="1" id="KW-0472">Membrane</keyword>
<evidence type="ECO:0000256" key="1">
    <source>
        <dbReference type="SAM" id="Phobius"/>
    </source>
</evidence>
<comment type="caution">
    <text evidence="2">The sequence shown here is derived from an EMBL/GenBank/DDBJ whole genome shotgun (WGS) entry which is preliminary data.</text>
</comment>
<sequence>MGLAVKDMRGGVEGLFDEPVQGWRDFVRRSIRAAAPMSKNHRFMFVFAGGAFLSYVGASTAGKNNRWKMENVYERGKITTQDQLSLYEQLTEEKKVARAMNNTTGGN</sequence>
<name>A0A9W6Z7Y1_9STRA</name>
<dbReference type="OrthoDB" id="193041at2759"/>
<evidence type="ECO:0000313" key="2">
    <source>
        <dbReference type="EMBL" id="GMH47401.1"/>
    </source>
</evidence>
<keyword evidence="1" id="KW-1133">Transmembrane helix</keyword>
<dbReference type="AlphaFoldDB" id="A0A9W6Z7Y1"/>
<accession>A0A9W6Z7Y1</accession>
<keyword evidence="3" id="KW-1185">Reference proteome</keyword>
<feature type="transmembrane region" description="Helical" evidence="1">
    <location>
        <begin position="43"/>
        <end position="61"/>
    </location>
</feature>
<keyword evidence="1" id="KW-0812">Transmembrane</keyword>
<proteinExistence type="predicted"/>
<dbReference type="Proteomes" id="UP001165082">
    <property type="component" value="Unassembled WGS sequence"/>
</dbReference>
<protein>
    <submittedName>
        <fullName evidence="2">Uncharacterized protein</fullName>
    </submittedName>
</protein>
<organism evidence="2 3">
    <name type="scientific">Triparma retinervis</name>
    <dbReference type="NCBI Taxonomy" id="2557542"/>
    <lineage>
        <taxon>Eukaryota</taxon>
        <taxon>Sar</taxon>
        <taxon>Stramenopiles</taxon>
        <taxon>Ochrophyta</taxon>
        <taxon>Bolidophyceae</taxon>
        <taxon>Parmales</taxon>
        <taxon>Triparmaceae</taxon>
        <taxon>Triparma</taxon>
    </lineage>
</organism>
<evidence type="ECO:0000313" key="3">
    <source>
        <dbReference type="Proteomes" id="UP001165082"/>
    </source>
</evidence>
<reference evidence="2" key="1">
    <citation type="submission" date="2022-07" db="EMBL/GenBank/DDBJ databases">
        <title>Genome analysis of Parmales, a sister group of diatoms, reveals the evolutionary specialization of diatoms from phago-mixotrophs to photoautotrophs.</title>
        <authorList>
            <person name="Ban H."/>
            <person name="Sato S."/>
            <person name="Yoshikawa S."/>
            <person name="Kazumasa Y."/>
            <person name="Nakamura Y."/>
            <person name="Ichinomiya M."/>
            <person name="Saitoh K."/>
            <person name="Sato N."/>
            <person name="Blanc-Mathieu R."/>
            <person name="Endo H."/>
            <person name="Kuwata A."/>
            <person name="Ogata H."/>
        </authorList>
    </citation>
    <scope>NUCLEOTIDE SEQUENCE</scope>
</reference>